<keyword evidence="2" id="KW-0132">Cell division</keyword>
<evidence type="ECO:0000313" key="6">
    <source>
        <dbReference type="Proteomes" id="UP000317990"/>
    </source>
</evidence>
<dbReference type="InterPro" id="IPR036388">
    <property type="entry name" value="WH-like_DNA-bd_sf"/>
</dbReference>
<keyword evidence="3" id="KW-0159">Chromosome partition</keyword>
<evidence type="ECO:0000256" key="3">
    <source>
        <dbReference type="ARBA" id="ARBA00022829"/>
    </source>
</evidence>
<evidence type="ECO:0000256" key="4">
    <source>
        <dbReference type="ARBA" id="ARBA00023306"/>
    </source>
</evidence>
<dbReference type="NCBIfam" id="TIGR00281">
    <property type="entry name" value="SMC-Scp complex subunit ScpB"/>
    <property type="match status" value="1"/>
</dbReference>
<proteinExistence type="predicted"/>
<dbReference type="InterPro" id="IPR036390">
    <property type="entry name" value="WH_DNA-bd_sf"/>
</dbReference>
<evidence type="ECO:0000256" key="1">
    <source>
        <dbReference type="ARBA" id="ARBA00022490"/>
    </source>
</evidence>
<comment type="caution">
    <text evidence="5">The sequence shown here is derived from an EMBL/GenBank/DDBJ whole genome shotgun (WGS) entry which is preliminary data.</text>
</comment>
<dbReference type="GO" id="GO:0051301">
    <property type="term" value="P:cell division"/>
    <property type="evidence" value="ECO:0007669"/>
    <property type="project" value="UniProtKB-KW"/>
</dbReference>
<dbReference type="PANTHER" id="PTHR34298:SF2">
    <property type="entry name" value="SEGREGATION AND CONDENSATION PROTEIN B"/>
    <property type="match status" value="1"/>
</dbReference>
<dbReference type="Proteomes" id="UP000317990">
    <property type="component" value="Unassembled WGS sequence"/>
</dbReference>
<dbReference type="InterPro" id="IPR005234">
    <property type="entry name" value="ScpB_csome_segregation"/>
</dbReference>
<dbReference type="EMBL" id="SRMO01000087">
    <property type="protein sequence ID" value="TGG90532.1"/>
    <property type="molecule type" value="Genomic_DNA"/>
</dbReference>
<dbReference type="Gene3D" id="1.10.10.10">
    <property type="entry name" value="Winged helix-like DNA-binding domain superfamily/Winged helix DNA-binding domain"/>
    <property type="match status" value="2"/>
</dbReference>
<evidence type="ECO:0000256" key="2">
    <source>
        <dbReference type="ARBA" id="ARBA00022618"/>
    </source>
</evidence>
<sequence length="222" mass="24158">MDTRESLNTGVGDCPAAGALAEPWKGDGGERQLSAEDLALSSRARAAANGLSLPARLEAILYLKGRPLSLSELSQLAGCAGEEAETALITLMTDYAHRETALEIHQDGDGYSLQLRANLGELVQELLPVELSTATLRTLATVALKKRLLQSELVDLRGGGAYDHIKELVKQGFLERRRQSDGRSYWISLSEKFHRTFRILDADRPAAASHGSAAQTHGRRQR</sequence>
<protein>
    <submittedName>
        <fullName evidence="5">SMC-Scp complex subunit ScpB</fullName>
    </submittedName>
</protein>
<dbReference type="SUPFAM" id="SSF46785">
    <property type="entry name" value="Winged helix' DNA-binding domain"/>
    <property type="match status" value="2"/>
</dbReference>
<dbReference type="Pfam" id="PF04079">
    <property type="entry name" value="SMC_ScpB"/>
    <property type="match status" value="1"/>
</dbReference>
<reference evidence="5 6" key="1">
    <citation type="journal article" date="2019" name="mSystems">
        <title>Life at home and on the roam: Genomic adaptions reflect the dual lifestyle of an intracellular, facultative symbiont.</title>
        <authorList>
            <person name="Burgsdorf I."/>
        </authorList>
    </citation>
    <scope>NUCLEOTIDE SEQUENCE [LARGE SCALE GENOMIC DNA]</scope>
    <source>
        <strain evidence="5">277cV</strain>
    </source>
</reference>
<keyword evidence="4" id="KW-0131">Cell cycle</keyword>
<accession>A0A524RKY5</accession>
<keyword evidence="1" id="KW-0963">Cytoplasm</keyword>
<dbReference type="GO" id="GO:0051304">
    <property type="term" value="P:chromosome separation"/>
    <property type="evidence" value="ECO:0007669"/>
    <property type="project" value="InterPro"/>
</dbReference>
<dbReference type="PANTHER" id="PTHR34298">
    <property type="entry name" value="SEGREGATION AND CONDENSATION PROTEIN B"/>
    <property type="match status" value="1"/>
</dbReference>
<evidence type="ECO:0000313" key="5">
    <source>
        <dbReference type="EMBL" id="TGG90532.1"/>
    </source>
</evidence>
<organism evidence="5 6">
    <name type="scientific">Aphanocapsa feldmannii 277cV</name>
    <dbReference type="NCBI Taxonomy" id="2507553"/>
    <lineage>
        <taxon>Bacteria</taxon>
        <taxon>Bacillati</taxon>
        <taxon>Cyanobacteriota</taxon>
        <taxon>Cyanophyceae</taxon>
        <taxon>Oscillatoriophycideae</taxon>
        <taxon>Chroococcales</taxon>
        <taxon>Microcystaceae</taxon>
        <taxon>Aphanocapsa</taxon>
    </lineage>
</organism>
<dbReference type="AlphaFoldDB" id="A0A524RKY5"/>
<name>A0A524RKY5_9CHRO</name>
<gene>
    <name evidence="5" type="primary">scpB</name>
    <name evidence="5" type="ORF">ERJ67_10835</name>
</gene>